<sequence>MKLNYQTSAKTWTEALPIGNGRLGAMIFGGVELERLQLNEDTLWSGSPKDFNNPEAKKYLPEIRKLIFEGKYEEADHIAKNMMGPYTQSYLPFGDLLIKFAHDGNEKNFRRSLDLQDGIARVQYDIDDVTYTREMFSSFEDQVIVIHLRANKPGKINFTAKLESLLQTVIEKSNEELILRGICPENVDPGYFRDNENPIIYEQEGNGNSLTFEGRLAVQKDGGVSYLDDEGLTVLNATTVTLFFSAATSFNGFDKSPRKEGKDPSVTVMKHLYEAKKSTFETLRETHIKDYRSLFDRVELDLGPSLVTNEIMTDQWIEQYGASDPKLVELLFHFGRYLMITSSRPGTQPANLQGIWNDMIQPPWSSNYTLNINAQMNYWPVETCNLAECHQPFLNYIEELAHNGEKTVQTNYGLRGWTAHHNADIWRQSAPVGAYGHGDPVWTIWPMAGAWLSQHLWEHFAFSRDKQFLRNKAYPIMKKAALFCMDWLIEDEKGYLVTAPSTSPEHKFVTEDGKMAAVSMATTMDLSLIWDLFTSCIEATKELNNDIEFRQELEEKRSKLFPLQVGQYGQLQEWYKDWDDQELNHRHVSHLFGVFPGRQFTEKETPELFKAAKHSLMRRGDEGTGWSLAWKISLWARFKDGNRALGLITNLLQLVTDENSTNYQRGGVYSNLFDAHPPFQIDGNFGFVAGVAELLLQSHTKEIHLLPALPDAWPNGHVRGLRARGGFEIALQWENKKLKQVEIHSLQGERCVLKTDVNVEVKVGEKVVEIEKIGYGAISFATVAGVYYTILPIKAATV</sequence>
<dbReference type="Proteomes" id="UP000078534">
    <property type="component" value="Unassembled WGS sequence"/>
</dbReference>
<dbReference type="RefSeq" id="WP_066325050.1">
    <property type="nucleotide sequence ID" value="NZ_LWSG01000001.1"/>
</dbReference>
<dbReference type="EMBL" id="LWSG01000001">
    <property type="protein sequence ID" value="OAS89356.1"/>
    <property type="molecule type" value="Genomic_DNA"/>
</dbReference>
<dbReference type="AlphaFoldDB" id="A0A179T5N2"/>
<reference evidence="5" key="1">
    <citation type="submission" date="2016-04" db="EMBL/GenBank/DDBJ databases">
        <authorList>
            <person name="Lyu Z."/>
            <person name="Lyu W."/>
        </authorList>
    </citation>
    <scope>NUCLEOTIDE SEQUENCE [LARGE SCALE GENOMIC DNA]</scope>
    <source>
        <strain evidence="5">C44</strain>
    </source>
</reference>
<comment type="caution">
    <text evidence="4">The sequence shown here is derived from an EMBL/GenBank/DDBJ whole genome shotgun (WGS) entry which is preliminary data.</text>
</comment>
<dbReference type="GO" id="GO:0005975">
    <property type="term" value="P:carbohydrate metabolic process"/>
    <property type="evidence" value="ECO:0007669"/>
    <property type="project" value="InterPro"/>
</dbReference>
<dbReference type="Pfam" id="PF21307">
    <property type="entry name" value="Glyco_hydro_95_C"/>
    <property type="match status" value="1"/>
</dbReference>
<evidence type="ECO:0000259" key="3">
    <source>
        <dbReference type="Pfam" id="PF22124"/>
    </source>
</evidence>
<evidence type="ECO:0000259" key="1">
    <source>
        <dbReference type="Pfam" id="PF14498"/>
    </source>
</evidence>
<organism evidence="4 5">
    <name type="scientific">Metabacillus litoralis</name>
    <dbReference type="NCBI Taxonomy" id="152268"/>
    <lineage>
        <taxon>Bacteria</taxon>
        <taxon>Bacillati</taxon>
        <taxon>Bacillota</taxon>
        <taxon>Bacilli</taxon>
        <taxon>Bacillales</taxon>
        <taxon>Bacillaceae</taxon>
        <taxon>Metabacillus</taxon>
    </lineage>
</organism>
<evidence type="ECO:0000313" key="5">
    <source>
        <dbReference type="Proteomes" id="UP000078534"/>
    </source>
</evidence>
<protein>
    <submittedName>
        <fullName evidence="4">Alpha-L-fucosidase</fullName>
    </submittedName>
</protein>
<dbReference type="Gene3D" id="2.70.98.50">
    <property type="entry name" value="putative glycoside hydrolase family protein from bacillus halodurans"/>
    <property type="match status" value="1"/>
</dbReference>
<dbReference type="PANTHER" id="PTHR31084:SF0">
    <property type="entry name" value="ALPHA-L-FUCOSIDASE 2"/>
    <property type="match status" value="1"/>
</dbReference>
<dbReference type="SUPFAM" id="SSF48208">
    <property type="entry name" value="Six-hairpin glycosidases"/>
    <property type="match status" value="1"/>
</dbReference>
<feature type="domain" description="Glycosyl hydrolase family 95 N-terminal" evidence="1">
    <location>
        <begin position="3"/>
        <end position="251"/>
    </location>
</feature>
<dbReference type="InterPro" id="IPR054363">
    <property type="entry name" value="GH95_cat"/>
</dbReference>
<dbReference type="PANTHER" id="PTHR31084">
    <property type="entry name" value="ALPHA-L-FUCOSIDASE 2"/>
    <property type="match status" value="1"/>
</dbReference>
<keyword evidence="5" id="KW-1185">Reference proteome</keyword>
<dbReference type="InterPro" id="IPR013780">
    <property type="entry name" value="Glyco_hydro_b"/>
</dbReference>
<accession>A0A179T5N2</accession>
<dbReference type="STRING" id="152268.A6K24_02045"/>
<gene>
    <name evidence="4" type="ORF">A6K24_02045</name>
</gene>
<feature type="domain" description="Alpha fucosidase A-like C-terminal" evidence="2">
    <location>
        <begin position="697"/>
        <end position="790"/>
    </location>
</feature>
<dbReference type="OrthoDB" id="9802600at2"/>
<dbReference type="GO" id="GO:0004560">
    <property type="term" value="F:alpha-L-fucosidase activity"/>
    <property type="evidence" value="ECO:0007669"/>
    <property type="project" value="InterPro"/>
</dbReference>
<dbReference type="InterPro" id="IPR016518">
    <property type="entry name" value="Alpha-L-fucosidase"/>
</dbReference>
<dbReference type="Pfam" id="PF14498">
    <property type="entry name" value="Glyco_hyd_65N_2"/>
    <property type="match status" value="1"/>
</dbReference>
<dbReference type="InterPro" id="IPR027414">
    <property type="entry name" value="GH95_N_dom"/>
</dbReference>
<dbReference type="Gene3D" id="2.60.40.1180">
    <property type="entry name" value="Golgi alpha-mannosidase II"/>
    <property type="match status" value="1"/>
</dbReference>
<dbReference type="InterPro" id="IPR008928">
    <property type="entry name" value="6-hairpin_glycosidase_sf"/>
</dbReference>
<feature type="domain" description="Glycosyl hydrolase family 95 catalytic" evidence="3">
    <location>
        <begin position="280"/>
        <end position="695"/>
    </location>
</feature>
<evidence type="ECO:0000259" key="2">
    <source>
        <dbReference type="Pfam" id="PF21307"/>
    </source>
</evidence>
<dbReference type="FunFam" id="1.50.10.10:FF:000028">
    <property type="entry name" value="Alpha-L-fucosidase 2"/>
    <property type="match status" value="1"/>
</dbReference>
<dbReference type="InterPro" id="IPR049053">
    <property type="entry name" value="AFCA-like_C"/>
</dbReference>
<dbReference type="PIRSF" id="PIRSF007663">
    <property type="entry name" value="UCP007663"/>
    <property type="match status" value="1"/>
</dbReference>
<proteinExistence type="predicted"/>
<evidence type="ECO:0000313" key="4">
    <source>
        <dbReference type="EMBL" id="OAS89356.1"/>
    </source>
</evidence>
<name>A0A179T5N2_9BACI</name>
<dbReference type="Pfam" id="PF22124">
    <property type="entry name" value="Glyco_hydro_95_cat"/>
    <property type="match status" value="1"/>
</dbReference>